<dbReference type="Pfam" id="PF01609">
    <property type="entry name" value="DDE_Tnp_1"/>
    <property type="match status" value="1"/>
</dbReference>
<evidence type="ECO:0000313" key="2">
    <source>
        <dbReference type="EMBL" id="AXY24956.1"/>
    </source>
</evidence>
<dbReference type="AlphaFoldDB" id="A0A347WIP9"/>
<dbReference type="GO" id="GO:0006313">
    <property type="term" value="P:DNA transposition"/>
    <property type="evidence" value="ECO:0007669"/>
    <property type="project" value="InterPro"/>
</dbReference>
<keyword evidence="3" id="KW-1185">Reference proteome</keyword>
<sequence>MSRIFWNAYLGFFSSLPNSPTRFIQQVNITQNGEVADESVYTLNEKKIAEEAKYDGFYCVCTNLEGDTERIVAINPQRWEIEESFRIMKTEFKARPVYLHRDTRIETHFLVCFIALLVYRIISQLLGNQYTCSEILQCLEEMRWFEIQGEGYIPAYQRTHLMDLLHSIFPFRTDYQFIGDKEFNEISIVNLS</sequence>
<evidence type="ECO:0000313" key="3">
    <source>
        <dbReference type="Proteomes" id="UP000263232"/>
    </source>
</evidence>
<organism evidence="2 3">
    <name type="scientific">Suicoccus acidiformans</name>
    <dbReference type="NCBI Taxonomy" id="2036206"/>
    <lineage>
        <taxon>Bacteria</taxon>
        <taxon>Bacillati</taxon>
        <taxon>Bacillota</taxon>
        <taxon>Bacilli</taxon>
        <taxon>Lactobacillales</taxon>
        <taxon>Aerococcaceae</taxon>
        <taxon>Suicoccus</taxon>
    </lineage>
</organism>
<dbReference type="EMBL" id="CP023434">
    <property type="protein sequence ID" value="AXY24956.1"/>
    <property type="molecule type" value="Genomic_DNA"/>
</dbReference>
<dbReference type="InterPro" id="IPR012337">
    <property type="entry name" value="RNaseH-like_sf"/>
</dbReference>
<dbReference type="OrthoDB" id="9767746at2"/>
<accession>A0A347WIP9</accession>
<gene>
    <name evidence="2" type="ORF">CL176_02335</name>
</gene>
<dbReference type="GO" id="GO:0004803">
    <property type="term" value="F:transposase activity"/>
    <property type="evidence" value="ECO:0007669"/>
    <property type="project" value="InterPro"/>
</dbReference>
<evidence type="ECO:0000259" key="1">
    <source>
        <dbReference type="Pfam" id="PF01609"/>
    </source>
</evidence>
<dbReference type="GO" id="GO:0003677">
    <property type="term" value="F:DNA binding"/>
    <property type="evidence" value="ECO:0007669"/>
    <property type="project" value="InterPro"/>
</dbReference>
<dbReference type="KEGG" id="abae:CL176_02335"/>
<dbReference type="InterPro" id="IPR002559">
    <property type="entry name" value="Transposase_11"/>
</dbReference>
<dbReference type="Proteomes" id="UP000263232">
    <property type="component" value="Chromosome"/>
</dbReference>
<name>A0A347WIP9_9LACT</name>
<proteinExistence type="predicted"/>
<protein>
    <recommendedName>
        <fullName evidence="1">Transposase IS4-like domain-containing protein</fullName>
    </recommendedName>
</protein>
<feature type="domain" description="Transposase IS4-like" evidence="1">
    <location>
        <begin position="55"/>
        <end position="117"/>
    </location>
</feature>
<dbReference type="SUPFAM" id="SSF53098">
    <property type="entry name" value="Ribonuclease H-like"/>
    <property type="match status" value="1"/>
</dbReference>
<reference evidence="2 3" key="1">
    <citation type="submission" date="2017-09" db="EMBL/GenBank/DDBJ databases">
        <title>Complete genome sequence of Oxytococcus suis strain ZY16052.</title>
        <authorList>
            <person name="Li F."/>
        </authorList>
    </citation>
    <scope>NUCLEOTIDE SEQUENCE [LARGE SCALE GENOMIC DNA]</scope>
    <source>
        <strain evidence="2 3">ZY16052</strain>
    </source>
</reference>